<dbReference type="InterPro" id="IPR007485">
    <property type="entry name" value="LPS_assembly_LptE"/>
</dbReference>
<dbReference type="Pfam" id="PF04390">
    <property type="entry name" value="LptE"/>
    <property type="match status" value="1"/>
</dbReference>
<keyword evidence="3" id="KW-1185">Reference proteome</keyword>
<dbReference type="GO" id="GO:0019867">
    <property type="term" value="C:outer membrane"/>
    <property type="evidence" value="ECO:0007669"/>
    <property type="project" value="InterPro"/>
</dbReference>
<gene>
    <name evidence="2" type="ORF">KK488_05350</name>
</gene>
<evidence type="ECO:0008006" key="4">
    <source>
        <dbReference type="Google" id="ProtNLM"/>
    </source>
</evidence>
<dbReference type="GO" id="GO:0043165">
    <property type="term" value="P:Gram-negative-bacterium-type cell outer membrane assembly"/>
    <property type="evidence" value="ECO:0007669"/>
    <property type="project" value="InterPro"/>
</dbReference>
<protein>
    <recommendedName>
        <fullName evidence="4">Secreted (Periplasmic)-like protein</fullName>
    </recommendedName>
</protein>
<sequence>MRRAALPALSLALLASLSGCGLQPLYGGGRNGAAAKALAGIKVAPITGKQGWLMRNALNDRLASMGQGTPRYTLKVQLDDKIEGLGVRADDTVTRERRTLRARYQLIDSTDGATLLDETTGWDAGIDVTSSEYATVAAEDTALERLTEIIADRILARVALGAQN</sequence>
<organism evidence="2 3">
    <name type="scientific">Sphingobium nicotianae</name>
    <dbReference type="NCBI Taxonomy" id="2782607"/>
    <lineage>
        <taxon>Bacteria</taxon>
        <taxon>Pseudomonadati</taxon>
        <taxon>Pseudomonadota</taxon>
        <taxon>Alphaproteobacteria</taxon>
        <taxon>Sphingomonadales</taxon>
        <taxon>Sphingomonadaceae</taxon>
        <taxon>Sphingobium</taxon>
    </lineage>
</organism>
<dbReference type="EMBL" id="JAHGAW010000003">
    <property type="protein sequence ID" value="MBT2186369.1"/>
    <property type="molecule type" value="Genomic_DNA"/>
</dbReference>
<comment type="caution">
    <text evidence="2">The sequence shown here is derived from an EMBL/GenBank/DDBJ whole genome shotgun (WGS) entry which is preliminary data.</text>
</comment>
<dbReference type="PROSITE" id="PS51257">
    <property type="entry name" value="PROKAR_LIPOPROTEIN"/>
    <property type="match status" value="1"/>
</dbReference>
<dbReference type="Proteomes" id="UP001138757">
    <property type="component" value="Unassembled WGS sequence"/>
</dbReference>
<keyword evidence="1" id="KW-0732">Signal</keyword>
<dbReference type="AlphaFoldDB" id="A0A9X1DAH6"/>
<dbReference type="RefSeq" id="WP_214622116.1">
    <property type="nucleotide sequence ID" value="NZ_JAHGAW010000003.1"/>
</dbReference>
<proteinExistence type="predicted"/>
<dbReference type="Gene3D" id="3.30.160.150">
    <property type="entry name" value="Lipoprotein like domain"/>
    <property type="match status" value="1"/>
</dbReference>
<reference evidence="2" key="1">
    <citation type="submission" date="2021-05" db="EMBL/GenBank/DDBJ databases">
        <title>Genome of Sphingobium sp. strain.</title>
        <authorList>
            <person name="Fan R."/>
        </authorList>
    </citation>
    <scope>NUCLEOTIDE SEQUENCE</scope>
    <source>
        <strain evidence="2">H33</strain>
    </source>
</reference>
<evidence type="ECO:0000313" key="3">
    <source>
        <dbReference type="Proteomes" id="UP001138757"/>
    </source>
</evidence>
<evidence type="ECO:0000256" key="1">
    <source>
        <dbReference type="SAM" id="SignalP"/>
    </source>
</evidence>
<feature type="signal peptide" evidence="1">
    <location>
        <begin position="1"/>
        <end position="21"/>
    </location>
</feature>
<accession>A0A9X1DAH6</accession>
<feature type="chain" id="PRO_5040847240" description="Secreted (Periplasmic)-like protein" evidence="1">
    <location>
        <begin position="22"/>
        <end position="164"/>
    </location>
</feature>
<name>A0A9X1DAH6_9SPHN</name>
<evidence type="ECO:0000313" key="2">
    <source>
        <dbReference type="EMBL" id="MBT2186369.1"/>
    </source>
</evidence>